<comment type="caution">
    <text evidence="2">The sequence shown here is derived from an EMBL/GenBank/DDBJ whole genome shotgun (WGS) entry which is preliminary data.</text>
</comment>
<keyword evidence="3" id="KW-1185">Reference proteome</keyword>
<dbReference type="Proteomes" id="UP000188541">
    <property type="component" value="Unassembled WGS sequence"/>
</dbReference>
<name>A0A1V3JAG8_9PAST</name>
<feature type="region of interest" description="Disordered" evidence="1">
    <location>
        <begin position="74"/>
        <end position="99"/>
    </location>
</feature>
<accession>A0A1V3JAG8</accession>
<dbReference type="AlphaFoldDB" id="A0A1V3JAG8"/>
<feature type="compositionally biased region" description="Acidic residues" evidence="1">
    <location>
        <begin position="80"/>
        <end position="99"/>
    </location>
</feature>
<dbReference type="RefSeq" id="WP_077551786.1">
    <property type="nucleotide sequence ID" value="NZ_MLHO01000068.1"/>
</dbReference>
<evidence type="ECO:0000313" key="3">
    <source>
        <dbReference type="Proteomes" id="UP000188541"/>
    </source>
</evidence>
<dbReference type="EMBL" id="MLHO01000068">
    <property type="protein sequence ID" value="OOF53340.1"/>
    <property type="molecule type" value="Genomic_DNA"/>
</dbReference>
<protein>
    <submittedName>
        <fullName evidence="2">Uncharacterized protein</fullName>
    </submittedName>
</protein>
<dbReference type="STRING" id="1908266.BKK55_11310"/>
<sequence length="99" mass="11652">MKRHIFFLSILLIPVSLVANIRDPHEGGICHVEAEYYYPGVWEIYSENELICNYWKFLSEDEKQALESELNDYHSNETDDKVDEVDNSDYDTLDEMDGK</sequence>
<proteinExistence type="predicted"/>
<reference evidence="2 3" key="1">
    <citation type="submission" date="2016-10" db="EMBL/GenBank/DDBJ databases">
        <title>Rodentibacter gen. nov. and new species.</title>
        <authorList>
            <person name="Christensen H."/>
        </authorList>
    </citation>
    <scope>NUCLEOTIDE SEQUENCE [LARGE SCALE GENOMIC DNA]</scope>
    <source>
        <strain evidence="2 3">1996246016</strain>
    </source>
</reference>
<gene>
    <name evidence="2" type="ORF">BKK55_11310</name>
</gene>
<evidence type="ECO:0000256" key="1">
    <source>
        <dbReference type="SAM" id="MobiDB-lite"/>
    </source>
</evidence>
<organism evidence="2 3">
    <name type="scientific">Rodentibacter genomosp. 2</name>
    <dbReference type="NCBI Taxonomy" id="1908266"/>
    <lineage>
        <taxon>Bacteria</taxon>
        <taxon>Pseudomonadati</taxon>
        <taxon>Pseudomonadota</taxon>
        <taxon>Gammaproteobacteria</taxon>
        <taxon>Pasteurellales</taxon>
        <taxon>Pasteurellaceae</taxon>
        <taxon>Rodentibacter</taxon>
    </lineage>
</organism>
<evidence type="ECO:0000313" key="2">
    <source>
        <dbReference type="EMBL" id="OOF53340.1"/>
    </source>
</evidence>